<evidence type="ECO:0000313" key="2">
    <source>
        <dbReference type="Proteomes" id="UP000076442"/>
    </source>
</evidence>
<protein>
    <submittedName>
        <fullName evidence="1">Uncharacterized protein</fullName>
    </submittedName>
</protein>
<proteinExistence type="predicted"/>
<name>A0AAP1E0H2_BACIU</name>
<organism evidence="1 2">
    <name type="scientific">Bacillus subtilis</name>
    <dbReference type="NCBI Taxonomy" id="1423"/>
    <lineage>
        <taxon>Bacteria</taxon>
        <taxon>Bacillati</taxon>
        <taxon>Bacillota</taxon>
        <taxon>Bacilli</taxon>
        <taxon>Bacillales</taxon>
        <taxon>Bacillaceae</taxon>
        <taxon>Bacillus</taxon>
    </lineage>
</organism>
<dbReference type="Proteomes" id="UP000076442">
    <property type="component" value="Unassembled WGS sequence"/>
</dbReference>
<evidence type="ECO:0000313" key="1">
    <source>
        <dbReference type="EMBL" id="KZD87320.1"/>
    </source>
</evidence>
<reference evidence="1 2" key="1">
    <citation type="submission" date="2015-09" db="EMBL/GenBank/DDBJ databases">
        <title>Spore heat resistance.</title>
        <authorList>
            <person name="Boekhorst J."/>
            <person name="Berendsen E.M."/>
            <person name="Wells-Bennik M.H."/>
            <person name="Kuipers O.P."/>
        </authorList>
    </citation>
    <scope>NUCLEOTIDE SEQUENCE [LARGE SCALE GENOMIC DNA]</scope>
    <source>
        <strain evidence="1 2">B4122</strain>
    </source>
</reference>
<dbReference type="EMBL" id="LJZV01000032">
    <property type="protein sequence ID" value="KZD87320.1"/>
    <property type="molecule type" value="Genomic_DNA"/>
</dbReference>
<comment type="caution">
    <text evidence="1">The sequence shown here is derived from an EMBL/GenBank/DDBJ whole genome shotgun (WGS) entry which is preliminary data.</text>
</comment>
<gene>
    <name evidence="1" type="ORF">B4122_4544</name>
</gene>
<sequence>METNEKEELMLLSREAVLNEIGIKSEVELAENSNFLRFLGLTNRLDIRVLEKMLPAIPNVTNLLKQNQDFILNGIKEQKEVSVKALESFNKTKEIIAENFKKDNLTPEQWIELIKLLDKTDDRVEDIQKETKKSFGDYIQKGIKYGGFVALGMLAVVLKSGLDKNKE</sequence>
<dbReference type="RefSeq" id="WP_042977376.1">
    <property type="nucleotide sequence ID" value="NZ_JXHR01000028.1"/>
</dbReference>
<dbReference type="AlphaFoldDB" id="A0AAP1E0H2"/>
<accession>A0AAP1E0H2</accession>